<feature type="domain" description="Cyclic nucleotide-binding" evidence="5">
    <location>
        <begin position="1"/>
        <end position="76"/>
    </location>
</feature>
<dbReference type="OrthoDB" id="501320at2"/>
<evidence type="ECO:0000313" key="8">
    <source>
        <dbReference type="Proteomes" id="UP000285278"/>
    </source>
</evidence>
<feature type="domain" description="ABC transporter" evidence="6">
    <location>
        <begin position="254"/>
        <end position="481"/>
    </location>
</feature>
<dbReference type="PROSITE" id="PS50042">
    <property type="entry name" value="CNMP_BINDING_3"/>
    <property type="match status" value="1"/>
</dbReference>
<dbReference type="AlphaFoldDB" id="A0A418QAH1"/>
<dbReference type="InterPro" id="IPR050095">
    <property type="entry name" value="ECF_ABC_transporter_ATP-bd"/>
</dbReference>
<dbReference type="InterPro" id="IPR015856">
    <property type="entry name" value="ABC_transpr_CbiO/EcfA_su"/>
</dbReference>
<gene>
    <name evidence="7" type="ORF">D3M95_00980</name>
</gene>
<sequence>MEDITLTIPPGQKVLLLGASGAGKSTLLAGIAGVLGDDDEGEATGEILVGGMPPQQARGRVGMVLQDPDSQVIAARVGDDVVFGCENLGIAREEMWERAAAALRLVGLDTLNSDNPTEDVMERSTARLSGGQKQRLALAGVLAMRPGVIVLDEPTANLDPEGVDEVREAVIRAATDTGATLVIVEHRVETWQDHVDRVIVLAPPSAPRPIVADGAPADILTRYADDLVAAGIWVPGVPLDIPRLPSSAHDRALVRTEDLTIGWDATTPVRRHLNIGVNQGSTVLRGHNGAGKTTLALTLGGLLAPLAGRVDASATMRTTRRISPAKAQPHTWSSRHLVQRIGYVFQDPEHQFAARTVEEELLLGPKAAGMDAEHAQATAERLLGELGLAHVARANPFTLSGGEKRRLSVATMLATNPALLILDEPTFGQDRRTFSTLVRMLQDLVAGGTALLSISHSAEYTELMGQQILELGDGSGKEHQP</sequence>
<dbReference type="GO" id="GO:0043190">
    <property type="term" value="C:ATP-binding cassette (ABC) transporter complex"/>
    <property type="evidence" value="ECO:0007669"/>
    <property type="project" value="TreeGrafter"/>
</dbReference>
<dbReference type="PANTHER" id="PTHR43553:SF24">
    <property type="entry name" value="ENERGY-COUPLING FACTOR TRANSPORTER ATP-BINDING PROTEIN ECFA1"/>
    <property type="match status" value="1"/>
</dbReference>
<evidence type="ECO:0000256" key="3">
    <source>
        <dbReference type="ARBA" id="ARBA00022741"/>
    </source>
</evidence>
<comment type="caution">
    <text evidence="7">The sequence shown here is derived from an EMBL/GenBank/DDBJ whole genome shotgun (WGS) entry which is preliminary data.</text>
</comment>
<dbReference type="CDD" id="cd03225">
    <property type="entry name" value="ABC_cobalt_CbiO_domain1"/>
    <property type="match status" value="2"/>
</dbReference>
<dbReference type="PROSITE" id="PS50893">
    <property type="entry name" value="ABC_TRANSPORTER_2"/>
    <property type="match status" value="2"/>
</dbReference>
<protein>
    <submittedName>
        <fullName evidence="7">ABC transporter ATP-binding protein</fullName>
    </submittedName>
</protein>
<evidence type="ECO:0000259" key="5">
    <source>
        <dbReference type="PROSITE" id="PS50042"/>
    </source>
</evidence>
<dbReference type="InterPro" id="IPR003593">
    <property type="entry name" value="AAA+_ATPase"/>
</dbReference>
<dbReference type="SMART" id="SM00382">
    <property type="entry name" value="AAA"/>
    <property type="match status" value="2"/>
</dbReference>
<dbReference type="SUPFAM" id="SSF52540">
    <property type="entry name" value="P-loop containing nucleoside triphosphate hydrolases"/>
    <property type="match status" value="2"/>
</dbReference>
<keyword evidence="2" id="KW-0813">Transport</keyword>
<keyword evidence="3" id="KW-0547">Nucleotide-binding</keyword>
<evidence type="ECO:0000259" key="6">
    <source>
        <dbReference type="PROSITE" id="PS50893"/>
    </source>
</evidence>
<accession>A0A418QAH1</accession>
<dbReference type="GO" id="GO:0042626">
    <property type="term" value="F:ATPase-coupled transmembrane transporter activity"/>
    <property type="evidence" value="ECO:0007669"/>
    <property type="project" value="TreeGrafter"/>
</dbReference>
<evidence type="ECO:0000256" key="1">
    <source>
        <dbReference type="ARBA" id="ARBA00005417"/>
    </source>
</evidence>
<organism evidence="7 8">
    <name type="scientific">Corynebacterium falsenii</name>
    <dbReference type="NCBI Taxonomy" id="108486"/>
    <lineage>
        <taxon>Bacteria</taxon>
        <taxon>Bacillati</taxon>
        <taxon>Actinomycetota</taxon>
        <taxon>Actinomycetes</taxon>
        <taxon>Mycobacteriales</taxon>
        <taxon>Corynebacteriaceae</taxon>
        <taxon>Corynebacterium</taxon>
    </lineage>
</organism>
<evidence type="ECO:0000256" key="4">
    <source>
        <dbReference type="ARBA" id="ARBA00022840"/>
    </source>
</evidence>
<dbReference type="InterPro" id="IPR003439">
    <property type="entry name" value="ABC_transporter-like_ATP-bd"/>
</dbReference>
<dbReference type="Proteomes" id="UP000285278">
    <property type="component" value="Unassembled WGS sequence"/>
</dbReference>
<dbReference type="Pfam" id="PF00005">
    <property type="entry name" value="ABC_tran"/>
    <property type="match status" value="2"/>
</dbReference>
<dbReference type="InterPro" id="IPR017871">
    <property type="entry name" value="ABC_transporter-like_CS"/>
</dbReference>
<dbReference type="InterPro" id="IPR027417">
    <property type="entry name" value="P-loop_NTPase"/>
</dbReference>
<dbReference type="Gene3D" id="3.40.50.300">
    <property type="entry name" value="P-loop containing nucleotide triphosphate hydrolases"/>
    <property type="match status" value="2"/>
</dbReference>
<dbReference type="STRING" id="1451189.CFAL_09345"/>
<dbReference type="GO" id="GO:0016887">
    <property type="term" value="F:ATP hydrolysis activity"/>
    <property type="evidence" value="ECO:0007669"/>
    <property type="project" value="InterPro"/>
</dbReference>
<evidence type="ECO:0000313" key="7">
    <source>
        <dbReference type="EMBL" id="RIX36969.1"/>
    </source>
</evidence>
<reference evidence="7 8" key="1">
    <citation type="submission" date="2018-09" db="EMBL/GenBank/DDBJ databases">
        <title>Optimization and identification of Corynebacterium falsenii FN1-14 from fish paste.</title>
        <authorList>
            <person name="Daroonpunt R."/>
            <person name="Tanasupawat S."/>
        </authorList>
    </citation>
    <scope>NUCLEOTIDE SEQUENCE [LARGE SCALE GENOMIC DNA]</scope>
    <source>
        <strain evidence="7 8">FN1-14</strain>
    </source>
</reference>
<name>A0A418QAH1_9CORY</name>
<dbReference type="EMBL" id="QXJK01000001">
    <property type="protein sequence ID" value="RIX36969.1"/>
    <property type="molecule type" value="Genomic_DNA"/>
</dbReference>
<keyword evidence="8" id="KW-1185">Reference proteome</keyword>
<comment type="similarity">
    <text evidence="1">Belongs to the ABC transporter superfamily.</text>
</comment>
<keyword evidence="4 7" id="KW-0067">ATP-binding</keyword>
<dbReference type="GO" id="GO:0005524">
    <property type="term" value="F:ATP binding"/>
    <property type="evidence" value="ECO:0007669"/>
    <property type="project" value="UniProtKB-KW"/>
</dbReference>
<evidence type="ECO:0000256" key="2">
    <source>
        <dbReference type="ARBA" id="ARBA00022448"/>
    </source>
</evidence>
<dbReference type="PROSITE" id="PS00211">
    <property type="entry name" value="ABC_TRANSPORTER_1"/>
    <property type="match status" value="2"/>
</dbReference>
<feature type="domain" description="ABC transporter" evidence="6">
    <location>
        <begin position="1"/>
        <end position="228"/>
    </location>
</feature>
<dbReference type="InterPro" id="IPR000595">
    <property type="entry name" value="cNMP-bd_dom"/>
</dbReference>
<proteinExistence type="inferred from homology"/>
<dbReference type="PANTHER" id="PTHR43553">
    <property type="entry name" value="HEAVY METAL TRANSPORTER"/>
    <property type="match status" value="1"/>
</dbReference>